<proteinExistence type="predicted"/>
<dbReference type="Proteomes" id="UP000291469">
    <property type="component" value="Chromosome"/>
</dbReference>
<dbReference type="AlphaFoldDB" id="A0A411YFP1"/>
<protein>
    <submittedName>
        <fullName evidence="1">Cyclase family protein</fullName>
    </submittedName>
</protein>
<dbReference type="OrthoDB" id="7067800at2"/>
<dbReference type="GO" id="GO:0004061">
    <property type="term" value="F:arylformamidase activity"/>
    <property type="evidence" value="ECO:0007669"/>
    <property type="project" value="InterPro"/>
</dbReference>
<sequence length="256" mass="28396">MMDESISQVELGRGSIRSIVDLTQPLSEHTPVIPIPRPYEGSPRFEMHEISRYDERGPVAYWNWFVGGEHVGTHFDAPVHWVSGQGGETVDQVEPRWLIGPAVVLDRVAQCEKDPDYLLDIPDVEEFEGQHGPLPDGGWLLYRSGWGRYAHEENRFLNADERGCHTPGVTARCARWLSEERPICGFGVETVGTDSGLAWEQDPPFPIHHYLHGAGKYGLTQLANLEQLPETGVTLVVAPLRIVGGSGSPARVFALV</sequence>
<reference evidence="1 2" key="1">
    <citation type="submission" date="2019-01" db="EMBL/GenBank/DDBJ databases">
        <title>Egibacter rhizosphaerae EGI 80759T.</title>
        <authorList>
            <person name="Chen D.-D."/>
            <person name="Tian Y."/>
            <person name="Jiao J.-Y."/>
            <person name="Zhang X.-T."/>
            <person name="Zhang Y.-G."/>
            <person name="Zhang Y."/>
            <person name="Xiao M."/>
            <person name="Shu W.-S."/>
            <person name="Li W.-J."/>
        </authorList>
    </citation>
    <scope>NUCLEOTIDE SEQUENCE [LARGE SCALE GENOMIC DNA]</scope>
    <source>
        <strain evidence="1 2">EGI 80759</strain>
    </source>
</reference>
<dbReference type="EMBL" id="CP036402">
    <property type="protein sequence ID" value="QBI20084.1"/>
    <property type="molecule type" value="Genomic_DNA"/>
</dbReference>
<keyword evidence="2" id="KW-1185">Reference proteome</keyword>
<dbReference type="Pfam" id="PF04199">
    <property type="entry name" value="Cyclase"/>
    <property type="match status" value="1"/>
</dbReference>
<organism evidence="1 2">
    <name type="scientific">Egibacter rhizosphaerae</name>
    <dbReference type="NCBI Taxonomy" id="1670831"/>
    <lineage>
        <taxon>Bacteria</taxon>
        <taxon>Bacillati</taxon>
        <taxon>Actinomycetota</taxon>
        <taxon>Nitriliruptoria</taxon>
        <taxon>Egibacterales</taxon>
        <taxon>Egibacteraceae</taxon>
        <taxon>Egibacter</taxon>
    </lineage>
</organism>
<dbReference type="KEGG" id="erz:ER308_11265"/>
<dbReference type="SUPFAM" id="SSF102198">
    <property type="entry name" value="Putative cyclase"/>
    <property type="match status" value="1"/>
</dbReference>
<dbReference type="PANTHER" id="PTHR31118:SF12">
    <property type="entry name" value="CYCLASE-LIKE PROTEIN 2"/>
    <property type="match status" value="1"/>
</dbReference>
<name>A0A411YFP1_9ACTN</name>
<dbReference type="Gene3D" id="3.50.30.50">
    <property type="entry name" value="Putative cyclase"/>
    <property type="match status" value="1"/>
</dbReference>
<gene>
    <name evidence="1" type="ORF">ER308_11265</name>
</gene>
<dbReference type="InterPro" id="IPR037175">
    <property type="entry name" value="KFase_sf"/>
</dbReference>
<dbReference type="PANTHER" id="PTHR31118">
    <property type="entry name" value="CYCLASE-LIKE PROTEIN 2"/>
    <property type="match status" value="1"/>
</dbReference>
<accession>A0A411YFP1</accession>
<evidence type="ECO:0000313" key="2">
    <source>
        <dbReference type="Proteomes" id="UP000291469"/>
    </source>
</evidence>
<dbReference type="InterPro" id="IPR007325">
    <property type="entry name" value="KFase/CYL"/>
</dbReference>
<dbReference type="GO" id="GO:0019441">
    <property type="term" value="P:L-tryptophan catabolic process to kynurenine"/>
    <property type="evidence" value="ECO:0007669"/>
    <property type="project" value="InterPro"/>
</dbReference>
<evidence type="ECO:0000313" key="1">
    <source>
        <dbReference type="EMBL" id="QBI20084.1"/>
    </source>
</evidence>